<reference evidence="2" key="1">
    <citation type="submission" date="2016-11" db="UniProtKB">
        <authorList>
            <consortium name="WormBaseParasite"/>
        </authorList>
    </citation>
    <scope>IDENTIFICATION</scope>
</reference>
<dbReference type="Proteomes" id="UP000095283">
    <property type="component" value="Unplaced"/>
</dbReference>
<accession>A0A1I7X8R4</accession>
<keyword evidence="1" id="KW-1185">Reference proteome</keyword>
<sequence>MRTISGKLKPCMADSLKDYDFNQVKLYWGILLASEDVSNGCGGRLLHLFTSIIFPCEYFAVANRRCESDTIKKIGNNALAGTTTSDLLQPTGHALVCRAGSAQFGASIDGPFAAAEPNEQVLAAPTPIPLVFGAVTHSKHCTMSLLIPLRGIGYERTCSEL</sequence>
<proteinExistence type="predicted"/>
<evidence type="ECO:0000313" key="1">
    <source>
        <dbReference type="Proteomes" id="UP000095283"/>
    </source>
</evidence>
<protein>
    <submittedName>
        <fullName evidence="2">Uncharacterized protein</fullName>
    </submittedName>
</protein>
<dbReference type="WBParaSite" id="Hba_13787">
    <property type="protein sequence ID" value="Hba_13787"/>
    <property type="gene ID" value="Hba_13787"/>
</dbReference>
<dbReference type="AlphaFoldDB" id="A0A1I7X8R4"/>
<name>A0A1I7X8R4_HETBA</name>
<organism evidence="1 2">
    <name type="scientific">Heterorhabditis bacteriophora</name>
    <name type="common">Entomopathogenic nematode worm</name>
    <dbReference type="NCBI Taxonomy" id="37862"/>
    <lineage>
        <taxon>Eukaryota</taxon>
        <taxon>Metazoa</taxon>
        <taxon>Ecdysozoa</taxon>
        <taxon>Nematoda</taxon>
        <taxon>Chromadorea</taxon>
        <taxon>Rhabditida</taxon>
        <taxon>Rhabditina</taxon>
        <taxon>Rhabditomorpha</taxon>
        <taxon>Strongyloidea</taxon>
        <taxon>Heterorhabditidae</taxon>
        <taxon>Heterorhabditis</taxon>
    </lineage>
</organism>
<evidence type="ECO:0000313" key="2">
    <source>
        <dbReference type="WBParaSite" id="Hba_13787"/>
    </source>
</evidence>